<protein>
    <submittedName>
        <fullName evidence="2">Uncharacterized protein</fullName>
    </submittedName>
</protein>
<feature type="region of interest" description="Disordered" evidence="1">
    <location>
        <begin position="52"/>
        <end position="103"/>
    </location>
</feature>
<name>A0A433CWR2_9FUNG</name>
<dbReference type="AlphaFoldDB" id="A0A433CWR2"/>
<evidence type="ECO:0000313" key="3">
    <source>
        <dbReference type="Proteomes" id="UP000268093"/>
    </source>
</evidence>
<sequence>MSCDTRCQYGKIQGNPLSKIACFYFPSRCSFPIICDSPNFKLQIQETHLGRHAHVHQKEHQREKPASSERGHDCHVLQPVLRGERPHKDEDGTAYDKEHHNPKEVERKTVLGVSPFESGVEGCDPQRLPIMV</sequence>
<keyword evidence="3" id="KW-1185">Reference proteome</keyword>
<feature type="compositionally biased region" description="Basic and acidic residues" evidence="1">
    <location>
        <begin position="56"/>
        <end position="75"/>
    </location>
</feature>
<comment type="caution">
    <text evidence="2">The sequence shown here is derived from an EMBL/GenBank/DDBJ whole genome shotgun (WGS) entry which is preliminary data.</text>
</comment>
<gene>
    <name evidence="2" type="ORF">BC936DRAFT_137761</name>
</gene>
<evidence type="ECO:0000313" key="2">
    <source>
        <dbReference type="EMBL" id="RUP43029.1"/>
    </source>
</evidence>
<organism evidence="2 3">
    <name type="scientific">Jimgerdemannia flammicorona</name>
    <dbReference type="NCBI Taxonomy" id="994334"/>
    <lineage>
        <taxon>Eukaryota</taxon>
        <taxon>Fungi</taxon>
        <taxon>Fungi incertae sedis</taxon>
        <taxon>Mucoromycota</taxon>
        <taxon>Mucoromycotina</taxon>
        <taxon>Endogonomycetes</taxon>
        <taxon>Endogonales</taxon>
        <taxon>Endogonaceae</taxon>
        <taxon>Jimgerdemannia</taxon>
    </lineage>
</organism>
<proteinExistence type="predicted"/>
<feature type="compositionally biased region" description="Basic and acidic residues" evidence="1">
    <location>
        <begin position="82"/>
        <end position="103"/>
    </location>
</feature>
<accession>A0A433CWR2</accession>
<evidence type="ECO:0000256" key="1">
    <source>
        <dbReference type="SAM" id="MobiDB-lite"/>
    </source>
</evidence>
<dbReference type="EMBL" id="RBNI01011907">
    <property type="protein sequence ID" value="RUP43029.1"/>
    <property type="molecule type" value="Genomic_DNA"/>
</dbReference>
<dbReference type="Proteomes" id="UP000268093">
    <property type="component" value="Unassembled WGS sequence"/>
</dbReference>
<reference evidence="2 3" key="1">
    <citation type="journal article" date="2018" name="New Phytol.">
        <title>Phylogenomics of Endogonaceae and evolution of mycorrhizas within Mucoromycota.</title>
        <authorList>
            <person name="Chang Y."/>
            <person name="Desiro A."/>
            <person name="Na H."/>
            <person name="Sandor L."/>
            <person name="Lipzen A."/>
            <person name="Clum A."/>
            <person name="Barry K."/>
            <person name="Grigoriev I.V."/>
            <person name="Martin F.M."/>
            <person name="Stajich J.E."/>
            <person name="Smith M.E."/>
            <person name="Bonito G."/>
            <person name="Spatafora J.W."/>
        </authorList>
    </citation>
    <scope>NUCLEOTIDE SEQUENCE [LARGE SCALE GENOMIC DNA]</scope>
    <source>
        <strain evidence="2 3">GMNB39</strain>
    </source>
</reference>